<dbReference type="PANTHER" id="PTHR43747:SF1">
    <property type="entry name" value="SLR1998 PROTEIN"/>
    <property type="match status" value="1"/>
</dbReference>
<protein>
    <submittedName>
        <fullName evidence="2">Tryptophan 7-halogenase</fullName>
    </submittedName>
</protein>
<organism evidence="2 3">
    <name type="scientific">Salinirubellus salinus</name>
    <dbReference type="NCBI Taxonomy" id="1364945"/>
    <lineage>
        <taxon>Archaea</taxon>
        <taxon>Methanobacteriati</taxon>
        <taxon>Methanobacteriota</taxon>
        <taxon>Stenosarchaea group</taxon>
        <taxon>Halobacteria</taxon>
        <taxon>Halobacteriales</taxon>
        <taxon>Natronomonadaceae</taxon>
        <taxon>Salinirubellus</taxon>
    </lineage>
</organism>
<sequence>MTLSTVPRYDGDRLSRGDGHAVVLGGSVAGLCTARVLADEYGTVTVLERDPLPDAPVPRDGVPQAAQPHALLEAGRSTIEDLFPSYGESLVAAGGLVIDAASDFRLYDEGGFLADGPRRMPMYSASRPLFEHVLRECVASLDGVELRGECHSTGYRFDESAGRVTGAVVRNETGDRETVSADLVVDATGRASRTPAWLAEHGYERPPVDEVHVGLEYSTIVVERPPDERDAIWGPASPPNTRGAGAAPVEGGRWQVVLHGVHGTSPPSDPDEFEAFAAGLPFPDVERLLADHPRRDDEVVRYPFPSNRRHRYESLDRVPEGLVVVGDAVASYNPIYGQGISVATLGALVLHHALADGGRASLGERFFDRVSPVTDVAWTMAVGADFQFPQTTGPKPRGADLLARYLSRLTRRAHTDGALSDALFRVIMMEREPASLLRPGVVWRVLRPRP</sequence>
<dbReference type="AlphaFoldDB" id="A0A9E7R0Q1"/>
<reference evidence="2" key="1">
    <citation type="submission" date="2022-09" db="EMBL/GenBank/DDBJ databases">
        <title>Diverse halophilic archaea isolated from saline environments.</title>
        <authorList>
            <person name="Cui H.-L."/>
        </authorList>
    </citation>
    <scope>NUCLEOTIDE SEQUENCE</scope>
    <source>
        <strain evidence="2">ZS-35-S2</strain>
    </source>
</reference>
<name>A0A9E7R0Q1_9EURY</name>
<dbReference type="RefSeq" id="WP_260592535.1">
    <property type="nucleotide sequence ID" value="NZ_CP104003.1"/>
</dbReference>
<dbReference type="Proteomes" id="UP001057580">
    <property type="component" value="Chromosome"/>
</dbReference>
<dbReference type="Gene3D" id="3.50.50.60">
    <property type="entry name" value="FAD/NAD(P)-binding domain"/>
    <property type="match status" value="1"/>
</dbReference>
<dbReference type="PANTHER" id="PTHR43747">
    <property type="entry name" value="FAD-BINDING PROTEIN"/>
    <property type="match status" value="1"/>
</dbReference>
<evidence type="ECO:0000256" key="1">
    <source>
        <dbReference type="SAM" id="MobiDB-lite"/>
    </source>
</evidence>
<dbReference type="KEGG" id="ssai:N0B31_15515"/>
<evidence type="ECO:0000313" key="2">
    <source>
        <dbReference type="EMBL" id="UWM53541.1"/>
    </source>
</evidence>
<accession>A0A9E7R0Q1</accession>
<dbReference type="Gene3D" id="3.30.9.100">
    <property type="match status" value="1"/>
</dbReference>
<gene>
    <name evidence="2" type="ORF">N0B31_15515</name>
</gene>
<keyword evidence="3" id="KW-1185">Reference proteome</keyword>
<dbReference type="GeneID" id="74943859"/>
<dbReference type="EMBL" id="CP104003">
    <property type="protein sequence ID" value="UWM53541.1"/>
    <property type="molecule type" value="Genomic_DNA"/>
</dbReference>
<dbReference type="InterPro" id="IPR036188">
    <property type="entry name" value="FAD/NAD-bd_sf"/>
</dbReference>
<dbReference type="SUPFAM" id="SSF51905">
    <property type="entry name" value="FAD/NAD(P)-binding domain"/>
    <property type="match status" value="1"/>
</dbReference>
<feature type="region of interest" description="Disordered" evidence="1">
    <location>
        <begin position="228"/>
        <end position="247"/>
    </location>
</feature>
<dbReference type="InterPro" id="IPR050816">
    <property type="entry name" value="Flavin-dep_Halogenase_NPB"/>
</dbReference>
<evidence type="ECO:0000313" key="3">
    <source>
        <dbReference type="Proteomes" id="UP001057580"/>
    </source>
</evidence>
<proteinExistence type="predicted"/>